<dbReference type="Proteomes" id="UP000824120">
    <property type="component" value="Chromosome 12"/>
</dbReference>
<evidence type="ECO:0000313" key="3">
    <source>
        <dbReference type="Proteomes" id="UP000824120"/>
    </source>
</evidence>
<protein>
    <submittedName>
        <fullName evidence="2">Uncharacterized protein</fullName>
    </submittedName>
</protein>
<dbReference type="AlphaFoldDB" id="A0A9J5W7M8"/>
<reference evidence="2 3" key="1">
    <citation type="submission" date="2020-09" db="EMBL/GenBank/DDBJ databases">
        <title>De no assembly of potato wild relative species, Solanum commersonii.</title>
        <authorList>
            <person name="Cho K."/>
        </authorList>
    </citation>
    <scope>NUCLEOTIDE SEQUENCE [LARGE SCALE GENOMIC DNA]</scope>
    <source>
        <strain evidence="2">LZ3.2</strain>
        <tissue evidence="2">Leaf</tissue>
    </source>
</reference>
<dbReference type="OrthoDB" id="1307670at2759"/>
<evidence type="ECO:0000313" key="2">
    <source>
        <dbReference type="EMBL" id="KAG5571335.1"/>
    </source>
</evidence>
<keyword evidence="1" id="KW-0812">Transmembrane</keyword>
<accession>A0A9J5W7M8</accession>
<proteinExistence type="predicted"/>
<name>A0A9J5W7M8_SOLCO</name>
<comment type="caution">
    <text evidence="2">The sequence shown here is derived from an EMBL/GenBank/DDBJ whole genome shotgun (WGS) entry which is preliminary data.</text>
</comment>
<feature type="non-terminal residue" evidence="2">
    <location>
        <position position="93"/>
    </location>
</feature>
<organism evidence="2 3">
    <name type="scientific">Solanum commersonii</name>
    <name type="common">Commerson's wild potato</name>
    <name type="synonym">Commerson's nightshade</name>
    <dbReference type="NCBI Taxonomy" id="4109"/>
    <lineage>
        <taxon>Eukaryota</taxon>
        <taxon>Viridiplantae</taxon>
        <taxon>Streptophyta</taxon>
        <taxon>Embryophyta</taxon>
        <taxon>Tracheophyta</taxon>
        <taxon>Spermatophyta</taxon>
        <taxon>Magnoliopsida</taxon>
        <taxon>eudicotyledons</taxon>
        <taxon>Gunneridae</taxon>
        <taxon>Pentapetalae</taxon>
        <taxon>asterids</taxon>
        <taxon>lamiids</taxon>
        <taxon>Solanales</taxon>
        <taxon>Solanaceae</taxon>
        <taxon>Solanoideae</taxon>
        <taxon>Solaneae</taxon>
        <taxon>Solanum</taxon>
    </lineage>
</organism>
<keyword evidence="1" id="KW-1133">Transmembrane helix</keyword>
<sequence>KLFIRVDCYCEWIEKKNQYIWRWKDGKKQSVGMIVERIILYDDFVNLMIHSYGFDFQPKDHVIASLLVYLGGAMMPMLRAYVVENPIDENHKL</sequence>
<feature type="transmembrane region" description="Helical" evidence="1">
    <location>
        <begin position="62"/>
        <end position="82"/>
    </location>
</feature>
<evidence type="ECO:0000256" key="1">
    <source>
        <dbReference type="SAM" id="Phobius"/>
    </source>
</evidence>
<dbReference type="EMBL" id="JACXVP010000012">
    <property type="protein sequence ID" value="KAG5571335.1"/>
    <property type="molecule type" value="Genomic_DNA"/>
</dbReference>
<keyword evidence="3" id="KW-1185">Reference proteome</keyword>
<keyword evidence="1" id="KW-0472">Membrane</keyword>
<gene>
    <name evidence="2" type="ORF">H5410_061101</name>
</gene>